<dbReference type="Proteomes" id="UP000623467">
    <property type="component" value="Unassembled WGS sequence"/>
</dbReference>
<dbReference type="InterPro" id="IPR019734">
    <property type="entry name" value="TPR_rpt"/>
</dbReference>
<dbReference type="SUPFAM" id="SSF48452">
    <property type="entry name" value="TPR-like"/>
    <property type="match status" value="1"/>
</dbReference>
<dbReference type="Gene3D" id="1.25.40.10">
    <property type="entry name" value="Tetratricopeptide repeat domain"/>
    <property type="match status" value="1"/>
</dbReference>
<dbReference type="Gene3D" id="1.20.930.20">
    <property type="entry name" value="Adaptor protein Cbl, N-terminal domain"/>
    <property type="match status" value="1"/>
</dbReference>
<comment type="caution">
    <text evidence="1">The sequence shown here is derived from an EMBL/GenBank/DDBJ whole genome shotgun (WGS) entry which is preliminary data.</text>
</comment>
<evidence type="ECO:0000313" key="2">
    <source>
        <dbReference type="Proteomes" id="UP000623467"/>
    </source>
</evidence>
<dbReference type="InterPro" id="IPR027417">
    <property type="entry name" value="P-loop_NTPase"/>
</dbReference>
<evidence type="ECO:0000313" key="1">
    <source>
        <dbReference type="EMBL" id="KAF7373196.1"/>
    </source>
</evidence>
<proteinExistence type="predicted"/>
<evidence type="ECO:0008006" key="3">
    <source>
        <dbReference type="Google" id="ProtNLM"/>
    </source>
</evidence>
<dbReference type="OrthoDB" id="1534087at2759"/>
<gene>
    <name evidence="1" type="ORF">MSAN_00528200</name>
</gene>
<dbReference type="AlphaFoldDB" id="A0A8H7DJ39"/>
<dbReference type="CDD" id="cd21037">
    <property type="entry name" value="MLKL_NTD"/>
    <property type="match status" value="1"/>
</dbReference>
<accession>A0A8H7DJ39</accession>
<dbReference type="InterPro" id="IPR036537">
    <property type="entry name" value="Adaptor_Cbl_N_dom_sf"/>
</dbReference>
<reference evidence="1" key="1">
    <citation type="submission" date="2020-05" db="EMBL/GenBank/DDBJ databases">
        <title>Mycena genomes resolve the evolution of fungal bioluminescence.</title>
        <authorList>
            <person name="Tsai I.J."/>
        </authorList>
    </citation>
    <scope>NUCLEOTIDE SEQUENCE</scope>
    <source>
        <strain evidence="1">160909Yilan</strain>
    </source>
</reference>
<dbReference type="InterPro" id="IPR059179">
    <property type="entry name" value="MLKL-like_MCAfunc"/>
</dbReference>
<dbReference type="PANTHER" id="PTHR47691:SF3">
    <property type="entry name" value="HTH-TYPE TRANSCRIPTIONAL REGULATOR RV0890C-RELATED"/>
    <property type="match status" value="1"/>
</dbReference>
<dbReference type="EMBL" id="JACAZH010000003">
    <property type="protein sequence ID" value="KAF7373196.1"/>
    <property type="molecule type" value="Genomic_DNA"/>
</dbReference>
<dbReference type="PANTHER" id="PTHR47691">
    <property type="entry name" value="REGULATOR-RELATED"/>
    <property type="match status" value="1"/>
</dbReference>
<dbReference type="InterPro" id="IPR011990">
    <property type="entry name" value="TPR-like_helical_dom_sf"/>
</dbReference>
<dbReference type="GO" id="GO:0007166">
    <property type="term" value="P:cell surface receptor signaling pathway"/>
    <property type="evidence" value="ECO:0007669"/>
    <property type="project" value="InterPro"/>
</dbReference>
<dbReference type="Gene3D" id="3.40.50.300">
    <property type="entry name" value="P-loop containing nucleotide triphosphate hydrolases"/>
    <property type="match status" value="1"/>
</dbReference>
<sequence length="940" mass="103943">MTGCFSWWPRKGPSATKNCTELVIPSSAMYALEGGKALAETLENVSDLIPLPFLSSFVSVGIKVLEACQEASAIEENVKDLQERVYGIMLVVVDSTVPSNDKTSVELRERIEKFQSVLDGILTDLAKIKEQRKWLLVFFRDLNKDRVDKCVGRLAVALENFQLANQLRVQASQLRVEDLLAKIKTEHSTLRPQLDRIEDAVKHFSQPHSATVRREDMRLLPPIFLGRDALVGKIALFLTTQETSRVCITGVGGMGKTSVAVAVTESSIIRNIFPKEYIFWVPCITAKSSDLLRRILYTQLRITAETYDSLDPLIAELDESKQPRLLLLDNFETPWLSGPDPLEVGHILRRLAALPHIALLVTMTSGVTPEGIKWEHVPLPALVPAVARDIFKKTYRDAAGALELTADEAQLDNVLESIGHIPLAITLMATYGGHLGASLNDLVVDWKEAGTEMLSASGKGSLSMDHTIGLSMERGVSTNPDALRLLAILSMLPAGTTGNNLEWWAPALTSSRRHAAVKTLRIAALIEQDHGPFATSRIFVRPTIQSYMSHQDRIPAEVRNQVHDACYAFILRHKSIPDDHQFKSDLEAVASEEINIQGLLMEIPIDAPRPNAVDALIAFSLYQSWTKSSTVVASHALEVARSVYNDPHVADRDAAARHVAAAHHSLGKSLFILDRYEEACIHFEEAAARYKNLPSGADLHSAGEASMQLLDTWMHQDTRSSSEVESLAREAQAHLSRDETDKYHVARGLLGFGEFLWWNNSDDEEVLATLSAAKVIFEDLGCPASTAECLYYMARTCARQGSATEALPIIEDALKNADQSGEVLWMCLTRSTMVTYLINLGSYAEASTIFPRLLSLCQAMGSPLSIADSLELLAYNCAAMMDLPGARIAYEGAQTQFTKGSNWTSRRDEKRCSDNLRMLEGLTGMDQDNFSKLIRRSPMY</sequence>
<name>A0A8H7DJ39_9AGAR</name>
<keyword evidence="2" id="KW-1185">Reference proteome</keyword>
<dbReference type="SMART" id="SM00028">
    <property type="entry name" value="TPR"/>
    <property type="match status" value="2"/>
</dbReference>
<dbReference type="SUPFAM" id="SSF52540">
    <property type="entry name" value="P-loop containing nucleoside triphosphate hydrolases"/>
    <property type="match status" value="1"/>
</dbReference>
<protein>
    <recommendedName>
        <fullName evidence="3">NB-ARC domain-containing protein</fullName>
    </recommendedName>
</protein>
<organism evidence="1 2">
    <name type="scientific">Mycena sanguinolenta</name>
    <dbReference type="NCBI Taxonomy" id="230812"/>
    <lineage>
        <taxon>Eukaryota</taxon>
        <taxon>Fungi</taxon>
        <taxon>Dikarya</taxon>
        <taxon>Basidiomycota</taxon>
        <taxon>Agaricomycotina</taxon>
        <taxon>Agaricomycetes</taxon>
        <taxon>Agaricomycetidae</taxon>
        <taxon>Agaricales</taxon>
        <taxon>Marasmiineae</taxon>
        <taxon>Mycenaceae</taxon>
        <taxon>Mycena</taxon>
    </lineage>
</organism>